<sequence length="229" mass="24002">MALAADVQGPSGVGTVLFLHAGGENRLVWQPIADAVCSQGWRTVAVDLRGHGDSGRAPTYRLDDFVADVVKVRDELCAQPLVIVGGSMGAVLGLIVAGEGHAPAAGLVLLDTPTRPQPAIARGERNKLVAAQSRGAAALAQVDPVMLQGAFVEDVLADLDRWRGAARRLRVPVMLIAGQRSAVVGARELAAMKEDLPQLEAISVPAGHLVARDCPRDVAAHLTRFLAKL</sequence>
<dbReference type="InterPro" id="IPR050228">
    <property type="entry name" value="Carboxylesterase_BioH"/>
</dbReference>
<dbReference type="Pfam" id="PF00561">
    <property type="entry name" value="Abhydrolase_1"/>
    <property type="match status" value="1"/>
</dbReference>
<dbReference type="InterPro" id="IPR029058">
    <property type="entry name" value="AB_hydrolase_fold"/>
</dbReference>
<reference evidence="2 3" key="1">
    <citation type="submission" date="2015-05" db="EMBL/GenBank/DDBJ databases">
        <authorList>
            <person name="Tang B."/>
            <person name="Yu Y."/>
        </authorList>
    </citation>
    <scope>NUCLEOTIDE SEQUENCE [LARGE SCALE GENOMIC DNA]</scope>
    <source>
        <strain evidence="2 3">DSM 7029</strain>
    </source>
</reference>
<dbReference type="STRING" id="413882.AAW51_0619"/>
<protein>
    <recommendedName>
        <fullName evidence="1">AB hydrolase-1 domain-containing protein</fullName>
    </recommendedName>
</protein>
<evidence type="ECO:0000313" key="3">
    <source>
        <dbReference type="Proteomes" id="UP000035352"/>
    </source>
</evidence>
<evidence type="ECO:0000259" key="1">
    <source>
        <dbReference type="Pfam" id="PF00561"/>
    </source>
</evidence>
<dbReference type="PANTHER" id="PTHR43194">
    <property type="entry name" value="HYDROLASE ALPHA/BETA FOLD FAMILY"/>
    <property type="match status" value="1"/>
</dbReference>
<dbReference type="InterPro" id="IPR000073">
    <property type="entry name" value="AB_hydrolase_1"/>
</dbReference>
<organism evidence="2 3">
    <name type="scientific">Caldimonas brevitalea</name>
    <dbReference type="NCBI Taxonomy" id="413882"/>
    <lineage>
        <taxon>Bacteria</taxon>
        <taxon>Pseudomonadati</taxon>
        <taxon>Pseudomonadota</taxon>
        <taxon>Betaproteobacteria</taxon>
        <taxon>Burkholderiales</taxon>
        <taxon>Sphaerotilaceae</taxon>
        <taxon>Caldimonas</taxon>
    </lineage>
</organism>
<dbReference type="EMBL" id="CP011371">
    <property type="protein sequence ID" value="AKJ27310.1"/>
    <property type="molecule type" value="Genomic_DNA"/>
</dbReference>
<proteinExistence type="predicted"/>
<dbReference type="SUPFAM" id="SSF53474">
    <property type="entry name" value="alpha/beta-Hydrolases"/>
    <property type="match status" value="1"/>
</dbReference>
<feature type="domain" description="AB hydrolase-1" evidence="1">
    <location>
        <begin position="15"/>
        <end position="115"/>
    </location>
</feature>
<evidence type="ECO:0000313" key="2">
    <source>
        <dbReference type="EMBL" id="AKJ27310.1"/>
    </source>
</evidence>
<accession>A0A0G3BLC3</accession>
<dbReference type="PANTHER" id="PTHR43194:SF2">
    <property type="entry name" value="PEROXISOMAL MEMBRANE PROTEIN LPX1"/>
    <property type="match status" value="1"/>
</dbReference>
<name>A0A0G3BLC3_9BURK</name>
<gene>
    <name evidence="2" type="ORF">AAW51_0619</name>
</gene>
<dbReference type="AlphaFoldDB" id="A0A0G3BLC3"/>
<dbReference type="Gene3D" id="3.40.50.1820">
    <property type="entry name" value="alpha/beta hydrolase"/>
    <property type="match status" value="1"/>
</dbReference>
<dbReference type="Proteomes" id="UP000035352">
    <property type="component" value="Chromosome"/>
</dbReference>
<keyword evidence="3" id="KW-1185">Reference proteome</keyword>
<dbReference type="KEGG" id="pbh:AAW51_0619"/>